<proteinExistence type="predicted"/>
<dbReference type="SUPFAM" id="SSF160631">
    <property type="entry name" value="SMI1/KNR4-like"/>
    <property type="match status" value="1"/>
</dbReference>
<protein>
    <recommendedName>
        <fullName evidence="1">Knr4/Smi1-like domain-containing protein</fullName>
    </recommendedName>
</protein>
<gene>
    <name evidence="2" type="ORF">J2S37_002470</name>
</gene>
<dbReference type="Proteomes" id="UP001183619">
    <property type="component" value="Unassembled WGS sequence"/>
</dbReference>
<dbReference type="Gene3D" id="3.40.1580.10">
    <property type="entry name" value="SMI1/KNR4-like"/>
    <property type="match status" value="1"/>
</dbReference>
<evidence type="ECO:0000313" key="2">
    <source>
        <dbReference type="EMBL" id="MDR7355932.1"/>
    </source>
</evidence>
<dbReference type="EMBL" id="JAVDYF010000001">
    <property type="protein sequence ID" value="MDR7355932.1"/>
    <property type="molecule type" value="Genomic_DNA"/>
</dbReference>
<evidence type="ECO:0000313" key="3">
    <source>
        <dbReference type="Proteomes" id="UP001183619"/>
    </source>
</evidence>
<dbReference type="RefSeq" id="WP_277103601.1">
    <property type="nucleotide sequence ID" value="NZ_BAAAJS010000069.1"/>
</dbReference>
<name>A0ABU2BBC5_9CORY</name>
<feature type="domain" description="Knr4/Smi1-like" evidence="1">
    <location>
        <begin position="12"/>
        <end position="145"/>
    </location>
</feature>
<accession>A0ABU2BBC5</accession>
<reference evidence="2 3" key="1">
    <citation type="submission" date="2023-07" db="EMBL/GenBank/DDBJ databases">
        <title>Sequencing the genomes of 1000 actinobacteria strains.</title>
        <authorList>
            <person name="Klenk H.-P."/>
        </authorList>
    </citation>
    <scope>NUCLEOTIDE SEQUENCE [LARGE SCALE GENOMIC DNA]</scope>
    <source>
        <strain evidence="2 3">DSM 44508</strain>
    </source>
</reference>
<dbReference type="InterPro" id="IPR018958">
    <property type="entry name" value="Knr4/Smi1-like_dom"/>
</dbReference>
<dbReference type="InterPro" id="IPR037883">
    <property type="entry name" value="Knr4/Smi1-like_sf"/>
</dbReference>
<evidence type="ECO:0000259" key="1">
    <source>
        <dbReference type="Pfam" id="PF09346"/>
    </source>
</evidence>
<keyword evidence="3" id="KW-1185">Reference proteome</keyword>
<sequence length="159" mass="18185">MWDQIFLKTGQPCDQARIDAIHTRIRFELPEKYQEVICGCGGGILDPDIDRMRDDDELGCRLYMLFGNGKTAEDDPGYDLDGYAMQLMHIWEMPSWGYFIGEAEGEIHTPILLNLSNPNYPMGALICVDMECDKEVLIANSFEELWRKIESNLANKSDI</sequence>
<comment type="caution">
    <text evidence="2">The sequence shown here is derived from an EMBL/GenBank/DDBJ whole genome shotgun (WGS) entry which is preliminary data.</text>
</comment>
<organism evidence="2 3">
    <name type="scientific">Corynebacterium felinum</name>
    <dbReference type="NCBI Taxonomy" id="131318"/>
    <lineage>
        <taxon>Bacteria</taxon>
        <taxon>Bacillati</taxon>
        <taxon>Actinomycetota</taxon>
        <taxon>Actinomycetes</taxon>
        <taxon>Mycobacteriales</taxon>
        <taxon>Corynebacteriaceae</taxon>
        <taxon>Corynebacterium</taxon>
    </lineage>
</organism>
<dbReference type="Pfam" id="PF09346">
    <property type="entry name" value="SMI1_KNR4"/>
    <property type="match status" value="1"/>
</dbReference>